<evidence type="ECO:0000313" key="2">
    <source>
        <dbReference type="Proteomes" id="UP000266340"/>
    </source>
</evidence>
<evidence type="ECO:0008006" key="3">
    <source>
        <dbReference type="Google" id="ProtNLM"/>
    </source>
</evidence>
<dbReference type="EMBL" id="QXJM01000039">
    <property type="protein sequence ID" value="RIE02167.1"/>
    <property type="molecule type" value="Genomic_DNA"/>
</dbReference>
<gene>
    <name evidence="1" type="ORF">D3H35_15580</name>
</gene>
<dbReference type="RefSeq" id="WP_119150206.1">
    <property type="nucleotide sequence ID" value="NZ_JBHSOV010000054.1"/>
</dbReference>
<proteinExistence type="predicted"/>
<name>A0A398CQR8_9BACL</name>
<dbReference type="AlphaFoldDB" id="A0A398CQR8"/>
<protein>
    <recommendedName>
        <fullName evidence="3">RCK N-terminal domain-containing protein</fullName>
    </recommendedName>
</protein>
<sequence length="139" mass="15644">MEKHEMVLVSAPNIAGESFLKLLQRKSIPYAVIVNNKTEYERIAELGAPNIIVVNTTKENSWVVPEASIGKVYLFEKSLNLCCRYIQICRSWTRKPIYVVTGSHNPRLVYKGLGADYVIHSEGPDFTFLIGDDIGSRKA</sequence>
<accession>A0A398CQR8</accession>
<reference evidence="1 2" key="1">
    <citation type="submission" date="2018-09" db="EMBL/GenBank/DDBJ databases">
        <title>Cohnella cavernae sp. nov., isolated from a karst cave.</title>
        <authorList>
            <person name="Zhu H."/>
        </authorList>
    </citation>
    <scope>NUCLEOTIDE SEQUENCE [LARGE SCALE GENOMIC DNA]</scope>
    <source>
        <strain evidence="1 2">K2E09-144</strain>
    </source>
</reference>
<dbReference type="OrthoDB" id="2614999at2"/>
<keyword evidence="2" id="KW-1185">Reference proteome</keyword>
<organism evidence="1 2">
    <name type="scientific">Cohnella faecalis</name>
    <dbReference type="NCBI Taxonomy" id="2315694"/>
    <lineage>
        <taxon>Bacteria</taxon>
        <taxon>Bacillati</taxon>
        <taxon>Bacillota</taxon>
        <taxon>Bacilli</taxon>
        <taxon>Bacillales</taxon>
        <taxon>Paenibacillaceae</taxon>
        <taxon>Cohnella</taxon>
    </lineage>
</organism>
<comment type="caution">
    <text evidence="1">The sequence shown here is derived from an EMBL/GenBank/DDBJ whole genome shotgun (WGS) entry which is preliminary data.</text>
</comment>
<dbReference type="Proteomes" id="UP000266340">
    <property type="component" value="Unassembled WGS sequence"/>
</dbReference>
<evidence type="ECO:0000313" key="1">
    <source>
        <dbReference type="EMBL" id="RIE02167.1"/>
    </source>
</evidence>